<feature type="transmembrane region" description="Helical" evidence="1">
    <location>
        <begin position="189"/>
        <end position="220"/>
    </location>
</feature>
<keyword evidence="2" id="KW-0732">Signal</keyword>
<gene>
    <name evidence="3" type="ORF">AVDCRST_MAG88-728</name>
</gene>
<feature type="non-terminal residue" evidence="3">
    <location>
        <position position="254"/>
    </location>
</feature>
<organism evidence="3">
    <name type="scientific">uncultured Thermomicrobiales bacterium</name>
    <dbReference type="NCBI Taxonomy" id="1645740"/>
    <lineage>
        <taxon>Bacteria</taxon>
        <taxon>Pseudomonadati</taxon>
        <taxon>Thermomicrobiota</taxon>
        <taxon>Thermomicrobia</taxon>
        <taxon>Thermomicrobiales</taxon>
        <taxon>environmental samples</taxon>
    </lineage>
</organism>
<sequence>MVLRWLPHLLVALLIAVTAAQHLPRVAAFQAAALGNPFPTQGSESLIVHEAGRLARGQSIYVENGPDARGFVSGPYTPLYFVAVAATLKLTPTVYAGGRAITLASWLVLLLAVGALAWGGVGRVRRAALPGVLGALAAVVSLAVFSPGVIWAVRVKPTVPGLALAAVGLLVVQRAVGAGRGSRGVVDRSVLWAVPFFVAAFFTKQTTFAAAVAATLFLLVHAGPRAAARLALLGAAVGGVLFAGLIVLTDGWLF</sequence>
<feature type="transmembrane region" description="Helical" evidence="1">
    <location>
        <begin position="159"/>
        <end position="177"/>
    </location>
</feature>
<dbReference type="AlphaFoldDB" id="A0A6J4UHJ1"/>
<evidence type="ECO:0000313" key="3">
    <source>
        <dbReference type="EMBL" id="CAA9550430.1"/>
    </source>
</evidence>
<feature type="transmembrane region" description="Helical" evidence="1">
    <location>
        <begin position="226"/>
        <end position="248"/>
    </location>
</feature>
<proteinExistence type="predicted"/>
<keyword evidence="1" id="KW-0472">Membrane</keyword>
<dbReference type="EMBL" id="CADCWM010000260">
    <property type="protein sequence ID" value="CAA9550430.1"/>
    <property type="molecule type" value="Genomic_DNA"/>
</dbReference>
<feature type="transmembrane region" description="Helical" evidence="1">
    <location>
        <begin position="100"/>
        <end position="121"/>
    </location>
</feature>
<feature type="signal peptide" evidence="2">
    <location>
        <begin position="1"/>
        <end position="27"/>
    </location>
</feature>
<feature type="chain" id="PRO_5027110047" description="Glycosyltransferase RgtA/B/C/D-like domain-containing protein" evidence="2">
    <location>
        <begin position="28"/>
        <end position="254"/>
    </location>
</feature>
<accession>A0A6J4UHJ1</accession>
<keyword evidence="1" id="KW-0812">Transmembrane</keyword>
<reference evidence="3" key="1">
    <citation type="submission" date="2020-02" db="EMBL/GenBank/DDBJ databases">
        <authorList>
            <person name="Meier V. D."/>
        </authorList>
    </citation>
    <scope>NUCLEOTIDE SEQUENCE</scope>
    <source>
        <strain evidence="3">AVDCRST_MAG88</strain>
    </source>
</reference>
<evidence type="ECO:0000256" key="2">
    <source>
        <dbReference type="SAM" id="SignalP"/>
    </source>
</evidence>
<evidence type="ECO:0008006" key="4">
    <source>
        <dbReference type="Google" id="ProtNLM"/>
    </source>
</evidence>
<protein>
    <recommendedName>
        <fullName evidence="4">Glycosyltransferase RgtA/B/C/D-like domain-containing protein</fullName>
    </recommendedName>
</protein>
<keyword evidence="1" id="KW-1133">Transmembrane helix</keyword>
<name>A0A6J4UHJ1_9BACT</name>
<feature type="transmembrane region" description="Helical" evidence="1">
    <location>
        <begin position="133"/>
        <end position="153"/>
    </location>
</feature>
<evidence type="ECO:0000256" key="1">
    <source>
        <dbReference type="SAM" id="Phobius"/>
    </source>
</evidence>